<dbReference type="RefSeq" id="WP_145448306.1">
    <property type="nucleotide sequence ID" value="NZ_CP037421.1"/>
</dbReference>
<evidence type="ECO:0000256" key="1">
    <source>
        <dbReference type="SAM" id="MobiDB-lite"/>
    </source>
</evidence>
<dbReference type="EMBL" id="CP037421">
    <property type="protein sequence ID" value="QDT25716.1"/>
    <property type="molecule type" value="Genomic_DNA"/>
</dbReference>
<feature type="chain" id="PRO_5021900953" evidence="2">
    <location>
        <begin position="25"/>
        <end position="222"/>
    </location>
</feature>
<organism evidence="3 4">
    <name type="scientific">Gimesia panareensis</name>
    <dbReference type="NCBI Taxonomy" id="2527978"/>
    <lineage>
        <taxon>Bacteria</taxon>
        <taxon>Pseudomonadati</taxon>
        <taxon>Planctomycetota</taxon>
        <taxon>Planctomycetia</taxon>
        <taxon>Planctomycetales</taxon>
        <taxon>Planctomycetaceae</taxon>
        <taxon>Gimesia</taxon>
    </lineage>
</organism>
<keyword evidence="4" id="KW-1185">Reference proteome</keyword>
<feature type="compositionally biased region" description="Pro residues" evidence="1">
    <location>
        <begin position="39"/>
        <end position="53"/>
    </location>
</feature>
<evidence type="ECO:0000313" key="3">
    <source>
        <dbReference type="EMBL" id="QDT25716.1"/>
    </source>
</evidence>
<evidence type="ECO:0000256" key="2">
    <source>
        <dbReference type="SAM" id="SignalP"/>
    </source>
</evidence>
<accession>A0A517Q275</accession>
<evidence type="ECO:0000313" key="4">
    <source>
        <dbReference type="Proteomes" id="UP000315647"/>
    </source>
</evidence>
<feature type="region of interest" description="Disordered" evidence="1">
    <location>
        <begin position="34"/>
        <end position="99"/>
    </location>
</feature>
<dbReference type="Proteomes" id="UP000315647">
    <property type="component" value="Chromosome"/>
</dbReference>
<reference evidence="3 4" key="1">
    <citation type="submission" date="2019-03" db="EMBL/GenBank/DDBJ databases">
        <title>Deep-cultivation of Planctomycetes and their phenomic and genomic characterization uncovers novel biology.</title>
        <authorList>
            <person name="Wiegand S."/>
            <person name="Jogler M."/>
            <person name="Boedeker C."/>
            <person name="Pinto D."/>
            <person name="Vollmers J."/>
            <person name="Rivas-Marin E."/>
            <person name="Kohn T."/>
            <person name="Peeters S.H."/>
            <person name="Heuer A."/>
            <person name="Rast P."/>
            <person name="Oberbeckmann S."/>
            <person name="Bunk B."/>
            <person name="Jeske O."/>
            <person name="Meyerdierks A."/>
            <person name="Storesund J.E."/>
            <person name="Kallscheuer N."/>
            <person name="Luecker S."/>
            <person name="Lage O.M."/>
            <person name="Pohl T."/>
            <person name="Merkel B.J."/>
            <person name="Hornburger P."/>
            <person name="Mueller R.-W."/>
            <person name="Bruemmer F."/>
            <person name="Labrenz M."/>
            <person name="Spormann A.M."/>
            <person name="Op den Camp H."/>
            <person name="Overmann J."/>
            <person name="Amann R."/>
            <person name="Jetten M.S.M."/>
            <person name="Mascher T."/>
            <person name="Medema M.H."/>
            <person name="Devos D.P."/>
            <person name="Kaster A.-K."/>
            <person name="Ovreas L."/>
            <person name="Rohde M."/>
            <person name="Galperin M.Y."/>
            <person name="Jogler C."/>
        </authorList>
    </citation>
    <scope>NUCLEOTIDE SEQUENCE [LARGE SCALE GENOMIC DNA]</scope>
    <source>
        <strain evidence="3 4">Enr10</strain>
    </source>
</reference>
<keyword evidence="2" id="KW-0732">Signal</keyword>
<feature type="compositionally biased region" description="Low complexity" evidence="1">
    <location>
        <begin position="59"/>
        <end position="79"/>
    </location>
</feature>
<protein>
    <submittedName>
        <fullName evidence="3">Uncharacterized protein</fullName>
    </submittedName>
</protein>
<feature type="signal peptide" evidence="2">
    <location>
        <begin position="1"/>
        <end position="24"/>
    </location>
</feature>
<name>A0A517Q275_9PLAN</name>
<sequence precursor="true">MKPHAKISYLVLMICLCASSVSVADDVIPGADLGKAGTLPPPPPPRGVAPQPDPAANAPMPYRAPQQQPQMQPQMQQPQMQPPQGNPPPADPNALTRPVPGYTGGPYVKGGDQYWLPNNQVPQVGSPYYYSATQGAEGTYGMTSPRVGIRAGQTWYGGYDEANTGAQNQALRGSGDPYTRHFGPGFYRSNEYGHYYFPSYSYRRPWYNPGAPTYNRDTNYRW</sequence>
<proteinExistence type="predicted"/>
<feature type="compositionally biased region" description="Pro residues" evidence="1">
    <location>
        <begin position="80"/>
        <end position="91"/>
    </location>
</feature>
<dbReference type="AlphaFoldDB" id="A0A517Q275"/>
<gene>
    <name evidence="3" type="ORF">Enr10x_10130</name>
</gene>